<sequence>MSTLTKAAPPLQSPLPRSVLRKDYVSDRCRSPSNPRLGVIPSPAKTLNSISVIYGVHVQCSVLTTRLRHKYR</sequence>
<protein>
    <submittedName>
        <fullName evidence="1">Uncharacterized protein</fullName>
    </submittedName>
</protein>
<organism evidence="1 2">
    <name type="scientific">Aspergillus sergii</name>
    <dbReference type="NCBI Taxonomy" id="1034303"/>
    <lineage>
        <taxon>Eukaryota</taxon>
        <taxon>Fungi</taxon>
        <taxon>Dikarya</taxon>
        <taxon>Ascomycota</taxon>
        <taxon>Pezizomycotina</taxon>
        <taxon>Eurotiomycetes</taxon>
        <taxon>Eurotiomycetidae</taxon>
        <taxon>Eurotiales</taxon>
        <taxon>Aspergillaceae</taxon>
        <taxon>Aspergillus</taxon>
        <taxon>Aspergillus subgen. Circumdati</taxon>
    </lineage>
</organism>
<evidence type="ECO:0000313" key="1">
    <source>
        <dbReference type="EMBL" id="KAE8326748.1"/>
    </source>
</evidence>
<dbReference type="EMBL" id="ML741797">
    <property type="protein sequence ID" value="KAE8326748.1"/>
    <property type="molecule type" value="Genomic_DNA"/>
</dbReference>
<dbReference type="AlphaFoldDB" id="A0A5N6X1N2"/>
<evidence type="ECO:0000313" key="2">
    <source>
        <dbReference type="Proteomes" id="UP000325945"/>
    </source>
</evidence>
<name>A0A5N6X1N2_9EURO</name>
<reference evidence="2" key="1">
    <citation type="submission" date="2019-04" db="EMBL/GenBank/DDBJ databases">
        <title>Friends and foes A comparative genomics studyof 23 Aspergillus species from section Flavi.</title>
        <authorList>
            <consortium name="DOE Joint Genome Institute"/>
            <person name="Kjaerbolling I."/>
            <person name="Vesth T."/>
            <person name="Frisvad J.C."/>
            <person name="Nybo J.L."/>
            <person name="Theobald S."/>
            <person name="Kildgaard S."/>
            <person name="Isbrandt T."/>
            <person name="Kuo A."/>
            <person name="Sato A."/>
            <person name="Lyhne E.K."/>
            <person name="Kogle M.E."/>
            <person name="Wiebenga A."/>
            <person name="Kun R.S."/>
            <person name="Lubbers R.J."/>
            <person name="Makela M.R."/>
            <person name="Barry K."/>
            <person name="Chovatia M."/>
            <person name="Clum A."/>
            <person name="Daum C."/>
            <person name="Haridas S."/>
            <person name="He G."/>
            <person name="LaButti K."/>
            <person name="Lipzen A."/>
            <person name="Mondo S."/>
            <person name="Riley R."/>
            <person name="Salamov A."/>
            <person name="Simmons B.A."/>
            <person name="Magnuson J.K."/>
            <person name="Henrissat B."/>
            <person name="Mortensen U.H."/>
            <person name="Larsen T.O."/>
            <person name="Devries R.P."/>
            <person name="Grigoriev I.V."/>
            <person name="Machida M."/>
            <person name="Baker S.E."/>
            <person name="Andersen M.R."/>
        </authorList>
    </citation>
    <scope>NUCLEOTIDE SEQUENCE [LARGE SCALE GENOMIC DNA]</scope>
    <source>
        <strain evidence="2">CBS 130017</strain>
    </source>
</reference>
<keyword evidence="2" id="KW-1185">Reference proteome</keyword>
<dbReference type="Proteomes" id="UP000325945">
    <property type="component" value="Unassembled WGS sequence"/>
</dbReference>
<accession>A0A5N6X1N2</accession>
<gene>
    <name evidence="1" type="ORF">BDV39DRAFT_87337</name>
</gene>
<proteinExistence type="predicted"/>